<keyword evidence="6" id="KW-1185">Reference proteome</keyword>
<keyword evidence="3" id="KW-0342">GTP-binding</keyword>
<evidence type="ECO:0000256" key="1">
    <source>
        <dbReference type="ARBA" id="ARBA00008535"/>
    </source>
</evidence>
<dbReference type="SUPFAM" id="SSF52540">
    <property type="entry name" value="P-loop containing nucleoside triphosphate hydrolases"/>
    <property type="match status" value="1"/>
</dbReference>
<evidence type="ECO:0000256" key="4">
    <source>
        <dbReference type="SAM" id="MobiDB-lite"/>
    </source>
</evidence>
<dbReference type="PROSITE" id="PS51720">
    <property type="entry name" value="G_AIG1"/>
    <property type="match status" value="1"/>
</dbReference>
<evidence type="ECO:0000256" key="2">
    <source>
        <dbReference type="ARBA" id="ARBA00022741"/>
    </source>
</evidence>
<dbReference type="CDD" id="cd01852">
    <property type="entry name" value="AIG1"/>
    <property type="match status" value="1"/>
</dbReference>
<gene>
    <name evidence="7" type="primary">LOC114508154</name>
</gene>
<feature type="domain" description="AIG1-type G" evidence="5">
    <location>
        <begin position="94"/>
        <end position="292"/>
    </location>
</feature>
<dbReference type="InterPro" id="IPR006703">
    <property type="entry name" value="G_AIG1"/>
</dbReference>
<dbReference type="Pfam" id="PF04548">
    <property type="entry name" value="AIG1"/>
    <property type="match status" value="1"/>
</dbReference>
<feature type="compositionally biased region" description="Polar residues" evidence="4">
    <location>
        <begin position="1"/>
        <end position="27"/>
    </location>
</feature>
<dbReference type="GeneID" id="114508154"/>
<dbReference type="OrthoDB" id="8954335at2759"/>
<dbReference type="RefSeq" id="XP_028381965.1">
    <property type="nucleotide sequence ID" value="XM_028526164.2"/>
</dbReference>
<dbReference type="InterPro" id="IPR045058">
    <property type="entry name" value="GIMA/IAN/Toc"/>
</dbReference>
<evidence type="ECO:0000313" key="6">
    <source>
        <dbReference type="Proteomes" id="UP000504628"/>
    </source>
</evidence>
<dbReference type="GO" id="GO:0005829">
    <property type="term" value="C:cytosol"/>
    <property type="evidence" value="ECO:0007669"/>
    <property type="project" value="TreeGrafter"/>
</dbReference>
<dbReference type="AlphaFoldDB" id="A0A6J2MVU0"/>
<dbReference type="FunCoup" id="A0A6J2MVU0">
    <property type="interactions" value="200"/>
</dbReference>
<feature type="region of interest" description="Disordered" evidence="4">
    <location>
        <begin position="1"/>
        <end position="57"/>
    </location>
</feature>
<dbReference type="Gene3D" id="3.40.50.300">
    <property type="entry name" value="P-loop containing nucleotide triphosphate hydrolases"/>
    <property type="match status" value="1"/>
</dbReference>
<dbReference type="GO" id="GO:0005525">
    <property type="term" value="F:GTP binding"/>
    <property type="evidence" value="ECO:0007669"/>
    <property type="project" value="UniProtKB-KW"/>
</dbReference>
<sequence>MFQFHSNASEAALNSSGHGPQKPTESAPNGERDNSPEHLVLGVRSPGSSSGPADSGVVEDEGYELILWNSPAGAPSQRPTRDMLADLQEKEKTPKRLRLLLVGKSGSGKSATGNSILGREAFESKLSARPVTMTFQHGCRDWDGKELEVTDTPDILSSRVSREGATQGPWAAIACCTPGPHAVLLVTQLGRFTKEDQEVVRHLQKVFGVGILAHTVLVFTREEDLEGGSLDEYLRDTDNQELADLDVVCARRHCGFNNRADGAGKEAQLTELMETIQVILWEHEGRPYSKEA</sequence>
<evidence type="ECO:0000313" key="7">
    <source>
        <dbReference type="RefSeq" id="XP_028381965.1"/>
    </source>
</evidence>
<dbReference type="Proteomes" id="UP000504628">
    <property type="component" value="Chromosome 10"/>
</dbReference>
<proteinExistence type="inferred from homology"/>
<dbReference type="PANTHER" id="PTHR10903">
    <property type="entry name" value="GTPASE, IMAP FAMILY MEMBER-RELATED"/>
    <property type="match status" value="1"/>
</dbReference>
<name>A0A6J2MVU0_9CHIR</name>
<reference evidence="7" key="1">
    <citation type="submission" date="2025-08" db="UniProtKB">
        <authorList>
            <consortium name="RefSeq"/>
        </authorList>
    </citation>
    <scope>IDENTIFICATION</scope>
    <source>
        <tissue evidence="7">Muscle</tissue>
    </source>
</reference>
<dbReference type="PANTHER" id="PTHR10903:SF144">
    <property type="entry name" value="GTPASE IMAP FAMILY MEMBER 6"/>
    <property type="match status" value="1"/>
</dbReference>
<dbReference type="KEGG" id="pdic:114508154"/>
<protein>
    <submittedName>
        <fullName evidence="7">GTPase IMAP family member 6-like</fullName>
    </submittedName>
</protein>
<accession>A0A6J2MVU0</accession>
<dbReference type="FunFam" id="3.40.50.300:FF:000366">
    <property type="entry name" value="GTPase, IMAP family member 2"/>
    <property type="match status" value="1"/>
</dbReference>
<evidence type="ECO:0000259" key="5">
    <source>
        <dbReference type="PROSITE" id="PS51720"/>
    </source>
</evidence>
<keyword evidence="2" id="KW-0547">Nucleotide-binding</keyword>
<dbReference type="InterPro" id="IPR027417">
    <property type="entry name" value="P-loop_NTPase"/>
</dbReference>
<comment type="similarity">
    <text evidence="1">Belongs to the TRAFAC class TrmE-Era-EngA-EngB-Septin-like GTPase superfamily. AIG1/Toc34/Toc159-like paraseptin GTPase family. IAN subfamily.</text>
</comment>
<organism evidence="6 7">
    <name type="scientific">Phyllostomus discolor</name>
    <name type="common">pale spear-nosed bat</name>
    <dbReference type="NCBI Taxonomy" id="89673"/>
    <lineage>
        <taxon>Eukaryota</taxon>
        <taxon>Metazoa</taxon>
        <taxon>Chordata</taxon>
        <taxon>Craniata</taxon>
        <taxon>Vertebrata</taxon>
        <taxon>Euteleostomi</taxon>
        <taxon>Mammalia</taxon>
        <taxon>Eutheria</taxon>
        <taxon>Laurasiatheria</taxon>
        <taxon>Chiroptera</taxon>
        <taxon>Yangochiroptera</taxon>
        <taxon>Phyllostomidae</taxon>
        <taxon>Phyllostominae</taxon>
        <taxon>Phyllostomus</taxon>
    </lineage>
</organism>
<evidence type="ECO:0000256" key="3">
    <source>
        <dbReference type="ARBA" id="ARBA00023134"/>
    </source>
</evidence>
<dbReference type="InParanoid" id="A0A6J2MVU0"/>